<dbReference type="AlphaFoldDB" id="A0A2U8QTT3"/>
<evidence type="ECO:0000313" key="1">
    <source>
        <dbReference type="EMBL" id="AWM13592.1"/>
    </source>
</evidence>
<reference evidence="1 2" key="1">
    <citation type="submission" date="2018-05" db="EMBL/GenBank/DDBJ databases">
        <title>Flavobacterium sp. MEBiC07310.</title>
        <authorList>
            <person name="Baek K."/>
        </authorList>
    </citation>
    <scope>NUCLEOTIDE SEQUENCE [LARGE SCALE GENOMIC DNA]</scope>
    <source>
        <strain evidence="1 2">MEBiC07310</strain>
    </source>
</reference>
<accession>A0A2U8QTT3</accession>
<dbReference type="Proteomes" id="UP000245429">
    <property type="component" value="Chromosome"/>
</dbReference>
<keyword evidence="2" id="KW-1185">Reference proteome</keyword>
<organism evidence="1 2">
    <name type="scientific">Flavobacterium sediminis</name>
    <dbReference type="NCBI Taxonomy" id="2201181"/>
    <lineage>
        <taxon>Bacteria</taxon>
        <taxon>Pseudomonadati</taxon>
        <taxon>Bacteroidota</taxon>
        <taxon>Flavobacteriia</taxon>
        <taxon>Flavobacteriales</taxon>
        <taxon>Flavobacteriaceae</taxon>
        <taxon>Flavobacterium</taxon>
    </lineage>
</organism>
<dbReference type="RefSeq" id="WP_109568960.1">
    <property type="nucleotide sequence ID" value="NZ_CP029463.1"/>
</dbReference>
<gene>
    <name evidence="1" type="ORF">DI487_06765</name>
</gene>
<evidence type="ECO:0000313" key="2">
    <source>
        <dbReference type="Proteomes" id="UP000245429"/>
    </source>
</evidence>
<dbReference type="EMBL" id="CP029463">
    <property type="protein sequence ID" value="AWM13592.1"/>
    <property type="molecule type" value="Genomic_DNA"/>
</dbReference>
<protein>
    <submittedName>
        <fullName evidence="1">Uncharacterized protein</fullName>
    </submittedName>
</protein>
<proteinExistence type="predicted"/>
<dbReference type="KEGG" id="fse:DI487_06765"/>
<sequence length="75" mass="8878">MKTIEIKKVENRDKNILIILKTLYSEGSEIKSLEDIEKFMETYNEKGIIKINFHDEVLDSLNFIKENLNLTFTIQ</sequence>
<name>A0A2U8QTT3_9FLAO</name>